<dbReference type="STRING" id="909626.AQJ91_42515"/>
<evidence type="ECO:0000313" key="1">
    <source>
        <dbReference type="EMBL" id="KUO15231.1"/>
    </source>
</evidence>
<gene>
    <name evidence="1" type="ORF">AQJ91_42515</name>
</gene>
<keyword evidence="2" id="KW-1185">Reference proteome</keyword>
<proteinExistence type="predicted"/>
<organism evidence="1 2">
    <name type="scientific">Streptomyces dysideae</name>
    <dbReference type="NCBI Taxonomy" id="909626"/>
    <lineage>
        <taxon>Bacteria</taxon>
        <taxon>Bacillati</taxon>
        <taxon>Actinomycetota</taxon>
        <taxon>Actinomycetes</taxon>
        <taxon>Kitasatosporales</taxon>
        <taxon>Streptomycetaceae</taxon>
        <taxon>Streptomyces</taxon>
    </lineage>
</organism>
<protein>
    <submittedName>
        <fullName evidence="1">Uncharacterized protein</fullName>
    </submittedName>
</protein>
<evidence type="ECO:0000313" key="2">
    <source>
        <dbReference type="Proteomes" id="UP000053260"/>
    </source>
</evidence>
<dbReference type="RefSeq" id="WP_067033645.1">
    <property type="nucleotide sequence ID" value="NZ_KQ949120.1"/>
</dbReference>
<name>A0A117RXP8_9ACTN</name>
<reference evidence="1 2" key="1">
    <citation type="submission" date="2015-10" db="EMBL/GenBank/DDBJ databases">
        <title>Draft genome sequence of Streptomyces sp. RV15, isolated from a marine sponge.</title>
        <authorList>
            <person name="Ruckert C."/>
            <person name="Abdelmohsen U.R."/>
            <person name="Winkler A."/>
            <person name="Hentschel U."/>
            <person name="Kalinowski J."/>
            <person name="Kampfer P."/>
            <person name="Glaeser S."/>
        </authorList>
    </citation>
    <scope>NUCLEOTIDE SEQUENCE [LARGE SCALE GENOMIC DNA]</scope>
    <source>
        <strain evidence="1 2">RV15</strain>
    </source>
</reference>
<dbReference type="OrthoDB" id="4181436at2"/>
<comment type="caution">
    <text evidence="1">The sequence shown here is derived from an EMBL/GenBank/DDBJ whole genome shotgun (WGS) entry which is preliminary data.</text>
</comment>
<accession>A0A117RXP8</accession>
<dbReference type="EMBL" id="LMXB01000118">
    <property type="protein sequence ID" value="KUO15231.1"/>
    <property type="molecule type" value="Genomic_DNA"/>
</dbReference>
<dbReference type="AlphaFoldDB" id="A0A117RXP8"/>
<sequence length="147" mass="15905">MPRPSSPAWDHHIEDCPVCTSPDRDEPTLLRCAVLTLLQHGVFMAEDDIPLPKILSDGGHYLRGLASSLGGDETTPVPKTEQWPWVDAELRLAVARAAGLDAVSTLDARIDGALATAARKAPRRQADLLERAAEQFAQQHAPASRTP</sequence>
<dbReference type="Proteomes" id="UP000053260">
    <property type="component" value="Unassembled WGS sequence"/>
</dbReference>